<dbReference type="RefSeq" id="WP_162362482.1">
    <property type="nucleotide sequence ID" value="NZ_CP047591.1"/>
</dbReference>
<dbReference type="Pfam" id="PF01243">
    <property type="entry name" value="PNPOx_N"/>
    <property type="match status" value="1"/>
</dbReference>
<proteinExistence type="predicted"/>
<reference evidence="2 3" key="1">
    <citation type="submission" date="2020-01" db="EMBL/GenBank/DDBJ databases">
        <title>Genomic analysis of Aminipila sp. CBA3637.</title>
        <authorList>
            <person name="Kim Y.B."/>
            <person name="Roh S.W."/>
        </authorList>
    </citation>
    <scope>NUCLEOTIDE SEQUENCE [LARGE SCALE GENOMIC DNA]</scope>
    <source>
        <strain evidence="2 3">CBA3637</strain>
    </source>
</reference>
<accession>A0A6P1MNZ5</accession>
<dbReference type="Gene3D" id="2.30.110.10">
    <property type="entry name" value="Electron Transport, Fmn-binding Protein, Chain A"/>
    <property type="match status" value="1"/>
</dbReference>
<protein>
    <submittedName>
        <fullName evidence="2">NimC/NimA family protein</fullName>
    </submittedName>
</protein>
<dbReference type="Proteomes" id="UP000463883">
    <property type="component" value="Chromosome"/>
</dbReference>
<dbReference type="KEGG" id="amic:Ami3637_10170"/>
<dbReference type="EMBL" id="CP047591">
    <property type="protein sequence ID" value="QHI72715.1"/>
    <property type="molecule type" value="Genomic_DNA"/>
</dbReference>
<evidence type="ECO:0000313" key="2">
    <source>
        <dbReference type="EMBL" id="QHI72715.1"/>
    </source>
</evidence>
<name>A0A6P1MNZ5_9FIRM</name>
<organism evidence="2 3">
    <name type="scientific">Aminipila terrae</name>
    <dbReference type="NCBI Taxonomy" id="2697030"/>
    <lineage>
        <taxon>Bacteria</taxon>
        <taxon>Bacillati</taxon>
        <taxon>Bacillota</taxon>
        <taxon>Clostridia</taxon>
        <taxon>Peptostreptococcales</taxon>
        <taxon>Anaerovoracaceae</taxon>
        <taxon>Aminipila</taxon>
    </lineage>
</organism>
<evidence type="ECO:0000259" key="1">
    <source>
        <dbReference type="Pfam" id="PF01243"/>
    </source>
</evidence>
<dbReference type="SUPFAM" id="SSF50475">
    <property type="entry name" value="FMN-binding split barrel"/>
    <property type="match status" value="1"/>
</dbReference>
<evidence type="ECO:0000313" key="3">
    <source>
        <dbReference type="Proteomes" id="UP000463883"/>
    </source>
</evidence>
<feature type="domain" description="Pyridoxamine 5'-phosphate oxidase N-terminal" evidence="1">
    <location>
        <begin position="9"/>
        <end position="90"/>
    </location>
</feature>
<keyword evidence="3" id="KW-1185">Reference proteome</keyword>
<gene>
    <name evidence="2" type="ORF">Ami3637_10170</name>
</gene>
<dbReference type="InterPro" id="IPR012349">
    <property type="entry name" value="Split_barrel_FMN-bd"/>
</dbReference>
<dbReference type="AlphaFoldDB" id="A0A6P1MNZ5"/>
<sequence length="131" mass="15265">MQRVIKYLKENPFYIATCEGDQPRVRPFGAVAEFEGKLYIVTSNQKKCYRQMIDNPKVEISTMDKDGTWIRIEAKLVHDSRREARVQMMNENHDALSRMYSADDNLMEVLYLQDATATIYSFTGTPEVIKF</sequence>
<dbReference type="InterPro" id="IPR011576">
    <property type="entry name" value="Pyridox_Oxase_N"/>
</dbReference>